<dbReference type="AlphaFoldDB" id="A0AAV5W8Y9"/>
<comment type="caution">
    <text evidence="2">The sequence shown here is derived from an EMBL/GenBank/DDBJ whole genome shotgun (WGS) entry which is preliminary data.</text>
</comment>
<keyword evidence="1" id="KW-1133">Transmembrane helix</keyword>
<protein>
    <submittedName>
        <fullName evidence="2">Uncharacterized protein</fullName>
    </submittedName>
</protein>
<evidence type="ECO:0000313" key="3">
    <source>
        <dbReference type="Proteomes" id="UP001432322"/>
    </source>
</evidence>
<keyword evidence="3" id="KW-1185">Reference proteome</keyword>
<feature type="non-terminal residue" evidence="2">
    <location>
        <position position="120"/>
    </location>
</feature>
<sequence>TLARKIASRLLILLALIHIVVIIADFSALCITNSKEWKNEHIQAFALCSLLVLFVNSCLPLVLAAVLFRQRRALTLIAAFSTGWIAISELLIILAYSDLHHLLKTHPACPLTLLTLALTV</sequence>
<name>A0AAV5W8Y9_9BILA</name>
<feature type="transmembrane region" description="Helical" evidence="1">
    <location>
        <begin position="74"/>
        <end position="96"/>
    </location>
</feature>
<accession>A0AAV5W8Y9</accession>
<evidence type="ECO:0000256" key="1">
    <source>
        <dbReference type="SAM" id="Phobius"/>
    </source>
</evidence>
<keyword evidence="1" id="KW-0812">Transmembrane</keyword>
<gene>
    <name evidence="2" type="ORF">PFISCL1PPCAC_18147</name>
</gene>
<feature type="non-terminal residue" evidence="2">
    <location>
        <position position="1"/>
    </location>
</feature>
<reference evidence="2" key="1">
    <citation type="submission" date="2023-10" db="EMBL/GenBank/DDBJ databases">
        <title>Genome assembly of Pristionchus species.</title>
        <authorList>
            <person name="Yoshida K."/>
            <person name="Sommer R.J."/>
        </authorList>
    </citation>
    <scope>NUCLEOTIDE SEQUENCE</scope>
    <source>
        <strain evidence="2">RS5133</strain>
    </source>
</reference>
<organism evidence="2 3">
    <name type="scientific">Pristionchus fissidentatus</name>
    <dbReference type="NCBI Taxonomy" id="1538716"/>
    <lineage>
        <taxon>Eukaryota</taxon>
        <taxon>Metazoa</taxon>
        <taxon>Ecdysozoa</taxon>
        <taxon>Nematoda</taxon>
        <taxon>Chromadorea</taxon>
        <taxon>Rhabditida</taxon>
        <taxon>Rhabditina</taxon>
        <taxon>Diplogasteromorpha</taxon>
        <taxon>Diplogasteroidea</taxon>
        <taxon>Neodiplogasteridae</taxon>
        <taxon>Pristionchus</taxon>
    </lineage>
</organism>
<keyword evidence="1" id="KW-0472">Membrane</keyword>
<feature type="transmembrane region" description="Helical" evidence="1">
    <location>
        <begin position="6"/>
        <end position="32"/>
    </location>
</feature>
<dbReference type="EMBL" id="BTSY01000005">
    <property type="protein sequence ID" value="GMT26850.1"/>
    <property type="molecule type" value="Genomic_DNA"/>
</dbReference>
<feature type="transmembrane region" description="Helical" evidence="1">
    <location>
        <begin position="44"/>
        <end position="68"/>
    </location>
</feature>
<proteinExistence type="predicted"/>
<evidence type="ECO:0000313" key="2">
    <source>
        <dbReference type="EMBL" id="GMT26850.1"/>
    </source>
</evidence>
<dbReference type="Proteomes" id="UP001432322">
    <property type="component" value="Unassembled WGS sequence"/>
</dbReference>